<dbReference type="EMBL" id="GL832997">
    <property type="protein sequence ID" value="EGD81254.1"/>
    <property type="molecule type" value="Genomic_DNA"/>
</dbReference>
<sequence length="176" mass="19333">MVLSRLSLRRLAPVSVSAAHAARARAAAHQGVVRIAGAQSTVRFASTGDKKQGDDEDAAQHAAKAAKDKKEESQKPQEEQQQQQQQQASSLASGAGSEAKEQKEELRGPIRKLVDLFHHLKSQVTEDNVHYDRSKPYQAPVDRRRSSIERPAKAIEENKSHAGNRSGRTSRTQTPL</sequence>
<reference evidence="2" key="1">
    <citation type="submission" date="2009-08" db="EMBL/GenBank/DDBJ databases">
        <title>Annotation of Salpingoeca rosetta.</title>
        <authorList>
            <consortium name="The Broad Institute Genome Sequencing Platform"/>
            <person name="Russ C."/>
            <person name="Cuomo C."/>
            <person name="Burger G."/>
            <person name="Gray M.W."/>
            <person name="Holland P.W.H."/>
            <person name="King N."/>
            <person name="Lang F.B.F."/>
            <person name="Roger A.J."/>
            <person name="Ruiz-Trillo I."/>
            <person name="Young S.K."/>
            <person name="Zeng Q."/>
            <person name="Gargeya S."/>
            <person name="Alvarado L."/>
            <person name="Berlin A."/>
            <person name="Chapman S.B."/>
            <person name="Chen Z."/>
            <person name="Freedman E."/>
            <person name="Gellesch M."/>
            <person name="Goldberg J."/>
            <person name="Griggs A."/>
            <person name="Gujja S."/>
            <person name="Heilman E."/>
            <person name="Heiman D."/>
            <person name="Howarth C."/>
            <person name="Mehta T."/>
            <person name="Neiman D."/>
            <person name="Pearson M."/>
            <person name="Roberts A."/>
            <person name="Saif S."/>
            <person name="Shea T."/>
            <person name="Shenoy N."/>
            <person name="Sisk P."/>
            <person name="Stolte C."/>
            <person name="Sykes S."/>
            <person name="White J."/>
            <person name="Yandava C."/>
            <person name="Haas B."/>
            <person name="Nusbaum C."/>
            <person name="Birren B."/>
        </authorList>
    </citation>
    <scope>NUCLEOTIDE SEQUENCE [LARGE SCALE GENOMIC DNA]</scope>
    <source>
        <strain evidence="2">ATCC 50818</strain>
    </source>
</reference>
<protein>
    <submittedName>
        <fullName evidence="2">Uncharacterized protein</fullName>
    </submittedName>
</protein>
<dbReference type="KEGG" id="sre:PTSG_11289"/>
<name>F2USZ5_SALR5</name>
<feature type="compositionally biased region" description="Low complexity" evidence="1">
    <location>
        <begin position="79"/>
        <end position="97"/>
    </location>
</feature>
<feature type="compositionally biased region" description="Basic and acidic residues" evidence="1">
    <location>
        <begin position="98"/>
        <end position="107"/>
    </location>
</feature>
<gene>
    <name evidence="2" type="ORF">PTSG_11289</name>
</gene>
<feature type="compositionally biased region" description="Basic and acidic residues" evidence="1">
    <location>
        <begin position="127"/>
        <end position="160"/>
    </location>
</feature>
<dbReference type="InParanoid" id="F2USZ5"/>
<evidence type="ECO:0000256" key="1">
    <source>
        <dbReference type="SAM" id="MobiDB-lite"/>
    </source>
</evidence>
<evidence type="ECO:0000313" key="2">
    <source>
        <dbReference type="EMBL" id="EGD81254.1"/>
    </source>
</evidence>
<feature type="region of interest" description="Disordered" evidence="1">
    <location>
        <begin position="122"/>
        <end position="176"/>
    </location>
</feature>
<proteinExistence type="predicted"/>
<keyword evidence="3" id="KW-1185">Reference proteome</keyword>
<dbReference type="AlphaFoldDB" id="F2USZ5"/>
<feature type="compositionally biased region" description="Basic and acidic residues" evidence="1">
    <location>
        <begin position="65"/>
        <end position="78"/>
    </location>
</feature>
<evidence type="ECO:0000313" key="3">
    <source>
        <dbReference type="Proteomes" id="UP000007799"/>
    </source>
</evidence>
<dbReference type="RefSeq" id="XP_004987650.1">
    <property type="nucleotide sequence ID" value="XM_004987593.1"/>
</dbReference>
<accession>F2USZ5</accession>
<organism evidence="3">
    <name type="scientific">Salpingoeca rosetta (strain ATCC 50818 / BSB-021)</name>
    <dbReference type="NCBI Taxonomy" id="946362"/>
    <lineage>
        <taxon>Eukaryota</taxon>
        <taxon>Choanoflagellata</taxon>
        <taxon>Craspedida</taxon>
        <taxon>Salpingoecidae</taxon>
        <taxon>Salpingoeca</taxon>
    </lineage>
</organism>
<dbReference type="Proteomes" id="UP000007799">
    <property type="component" value="Unassembled WGS sequence"/>
</dbReference>
<dbReference type="GeneID" id="16068175"/>
<feature type="region of interest" description="Disordered" evidence="1">
    <location>
        <begin position="37"/>
        <end position="107"/>
    </location>
</feature>
<feature type="compositionally biased region" description="Polar residues" evidence="1">
    <location>
        <begin position="161"/>
        <end position="176"/>
    </location>
</feature>